<dbReference type="RefSeq" id="WP_264515739.1">
    <property type="nucleotide sequence ID" value="NZ_JAPDDR010000013.1"/>
</dbReference>
<accession>A0ABT3G8N8</accession>
<evidence type="ECO:0000256" key="1">
    <source>
        <dbReference type="SAM" id="SignalP"/>
    </source>
</evidence>
<keyword evidence="1" id="KW-0732">Signal</keyword>
<keyword evidence="3" id="KW-1185">Reference proteome</keyword>
<dbReference type="InterPro" id="IPR013783">
    <property type="entry name" value="Ig-like_fold"/>
</dbReference>
<feature type="chain" id="PRO_5045052946" evidence="1">
    <location>
        <begin position="18"/>
        <end position="224"/>
    </location>
</feature>
<protein>
    <submittedName>
        <fullName evidence="2">DUF1573 domain-containing protein</fullName>
    </submittedName>
</protein>
<evidence type="ECO:0000313" key="3">
    <source>
        <dbReference type="Proteomes" id="UP001165653"/>
    </source>
</evidence>
<sequence length="224" mass="24068">MGKFLALLLVAASPLAAGPLTFDKTAKEVDVPFEATSTFVDFSFKNTGSETVVIDRAQSDCPCISSAIKGGLVIAPGGEGTIRATMDTKALTGVVDKTIGVWLKGDSLQPSQLLKMKAKIPDLVTVEPKAVIWEIGDAPEPKKVTVTMNPATMPIHVTSLTGADGSFKHEWKEIEKGRKYEITITPVSTDGHRNGVLHLDTDCTYQRHRSHGIFAVVKGKVKKP</sequence>
<comment type="caution">
    <text evidence="2">The sequence shown here is derived from an EMBL/GenBank/DDBJ whole genome shotgun (WGS) entry which is preliminary data.</text>
</comment>
<name>A0ABT3G8N8_9BACT</name>
<evidence type="ECO:0000313" key="2">
    <source>
        <dbReference type="EMBL" id="MCW1916170.1"/>
    </source>
</evidence>
<gene>
    <name evidence="2" type="ORF">OJ996_21450</name>
</gene>
<dbReference type="Pfam" id="PF07610">
    <property type="entry name" value="DUF1573"/>
    <property type="match status" value="1"/>
</dbReference>
<feature type="signal peptide" evidence="1">
    <location>
        <begin position="1"/>
        <end position="17"/>
    </location>
</feature>
<proteinExistence type="predicted"/>
<organism evidence="2 3">
    <name type="scientific">Luteolibacter rhizosphaerae</name>
    <dbReference type="NCBI Taxonomy" id="2989719"/>
    <lineage>
        <taxon>Bacteria</taxon>
        <taxon>Pseudomonadati</taxon>
        <taxon>Verrucomicrobiota</taxon>
        <taxon>Verrucomicrobiia</taxon>
        <taxon>Verrucomicrobiales</taxon>
        <taxon>Verrucomicrobiaceae</taxon>
        <taxon>Luteolibacter</taxon>
    </lineage>
</organism>
<dbReference type="Gene3D" id="2.60.40.10">
    <property type="entry name" value="Immunoglobulins"/>
    <property type="match status" value="1"/>
</dbReference>
<reference evidence="2" key="1">
    <citation type="submission" date="2022-10" db="EMBL/GenBank/DDBJ databases">
        <title>Luteolibacter sp. GHJ8, whole genome shotgun sequencing project.</title>
        <authorList>
            <person name="Zhao G."/>
            <person name="Shen L."/>
        </authorList>
    </citation>
    <scope>NUCLEOTIDE SEQUENCE</scope>
    <source>
        <strain evidence="2">GHJ8</strain>
    </source>
</reference>
<dbReference type="Proteomes" id="UP001165653">
    <property type="component" value="Unassembled WGS sequence"/>
</dbReference>
<dbReference type="EMBL" id="JAPDDR010000013">
    <property type="protein sequence ID" value="MCW1916170.1"/>
    <property type="molecule type" value="Genomic_DNA"/>
</dbReference>
<dbReference type="InterPro" id="IPR011467">
    <property type="entry name" value="DUF1573"/>
</dbReference>